<evidence type="ECO:0000313" key="4">
    <source>
        <dbReference type="EMBL" id="KAK2185995.1"/>
    </source>
</evidence>
<sequence>MDNVVLRALSAGMNCKAHDCSCDASMAAPMTMSRDDVSGLWSDDTVVTEDWLIPYKYHHGPRHTNRYVRSCQPVKFNNITYEVSSPYHSDNVSEPVVERRHFVLSTLVQGHYFRVTNPDKTVSILEPRESHGCDSNTRETVEETSRKGNCLAAVNAGFFNTKNGACIGNVVSGGRMVKDSGGVQNANFGILKNGQLFFGYVPEEMVAGGVFSQLVSGVIWLVRQGKSYVDTAKGTECSDSQESGTLDYFVRVQSARTAVGHDKEGRIIVVQVGGKTGLSGMHWMSVTYDRTHWVSVTSDRTQWVSVIFDRAQWDTVGEYDIWQDAMGVCVTSDKTLWVRVTSDRMQVNLQEFATLLISLGVVNAINLDGGGSSTVVDHNILINNPSDTYEFDSIQYSHARKVTTILCVHDLPCPHDCSGHGDCIHGNCHCHDNWAGTECDVLQCGSQNCSRHGTCTEAGCLCGRGWQGSSCEEKCPQGTYGLNCSELCHCGNGGQCRHTDGMCTCQPGFMGQLCNQACPYGWFGQHCRQLCNCNESCSCHHITGSCNVTLEGTSLWQAGHCLADRIVREHRVIHDSQHQYQMWLVTVVVLAVIASISIVINISLFCVQYMHRDSSLSRARSRAKDYQQFPFSGSSSDADDELDSLPEPQDLLTAHVPFGVIGREPPMSHLAGSPVPGQMPGGLSSRLRRSGQLPGQGDEIQMLHSVIVGLQQEILNSNNQRKRATDQLACLITLVKNAWEGDKEASQNVGKIVGVSPPEIEIDYSLQDTRRVVAKVKPSVINRWARLAMGVLNREYKKHEVDTEMRQRLYLMQRNAYLDEQMTQDVQHDALHSTPGLVYISHPEVTVKYRKGSATRRRPTSKHLYRQPPPPSDSEPLSAKVCFGDLLVTSGTVRPQLISIENYEHKDPVPPEKVERKNSVESEGAHNNHKCLLCPQGAHNNVCACYAPRVPTITTSAFYAHRVPTIILSAFYAHRVPTITTSAFYAHRVPGITLSAFHDHRVPTITTSAFYAHRVPTITLSAFYAHRVPTITLSAFYAHRVPTITLSAFYAHRGACNNNCREGTGEDVKTGVLSKGRPPSGHYASPYRYVKNELYDANSVLRKVKPDNPASRPSSGILKKSTFGRNVRPASAVVTGSNRPLKYETTRPVSAAPKPRPVFRKRYSEPYLMPNTSANNSSRAAKITFADDTMYNGDLTGRHYEPEDSGCNDGSSGTDDRTKPLSSAAAFQEELKRMADMEEDFVKGTIDLQKRIGIDAAGFVL</sequence>
<dbReference type="GO" id="GO:0033299">
    <property type="term" value="P:secretion of lysosomal enzymes"/>
    <property type="evidence" value="ECO:0007669"/>
    <property type="project" value="TreeGrafter"/>
</dbReference>
<comment type="caution">
    <text evidence="1">Lacks conserved residue(s) required for the propagation of feature annotation.</text>
</comment>
<feature type="region of interest" description="Disordered" evidence="2">
    <location>
        <begin position="1196"/>
        <end position="1221"/>
    </location>
</feature>
<dbReference type="Pfam" id="PF23106">
    <property type="entry name" value="EGF_Teneurin"/>
    <property type="match status" value="1"/>
</dbReference>
<dbReference type="Gene3D" id="2.10.25.10">
    <property type="entry name" value="Laminin"/>
    <property type="match status" value="1"/>
</dbReference>
<protein>
    <recommendedName>
        <fullName evidence="3">EGF-like domain-containing protein</fullName>
    </recommendedName>
</protein>
<dbReference type="PROSITE" id="PS50026">
    <property type="entry name" value="EGF_3"/>
    <property type="match status" value="1"/>
</dbReference>
<evidence type="ECO:0000259" key="3">
    <source>
        <dbReference type="PROSITE" id="PS50026"/>
    </source>
</evidence>
<organism evidence="4 5">
    <name type="scientific">Ridgeia piscesae</name>
    <name type="common">Tubeworm</name>
    <dbReference type="NCBI Taxonomy" id="27915"/>
    <lineage>
        <taxon>Eukaryota</taxon>
        <taxon>Metazoa</taxon>
        <taxon>Spiralia</taxon>
        <taxon>Lophotrochozoa</taxon>
        <taxon>Annelida</taxon>
        <taxon>Polychaeta</taxon>
        <taxon>Sedentaria</taxon>
        <taxon>Canalipalpata</taxon>
        <taxon>Sabellida</taxon>
        <taxon>Siboglinidae</taxon>
        <taxon>Ridgeia</taxon>
    </lineage>
</organism>
<accession>A0AAD9P0R4</accession>
<reference evidence="4" key="1">
    <citation type="journal article" date="2023" name="Mol. Biol. Evol.">
        <title>Third-Generation Sequencing Reveals the Adaptive Role of the Epigenome in Three Deep-Sea Polychaetes.</title>
        <authorList>
            <person name="Perez M."/>
            <person name="Aroh O."/>
            <person name="Sun Y."/>
            <person name="Lan Y."/>
            <person name="Juniper S.K."/>
            <person name="Young C.R."/>
            <person name="Angers B."/>
            <person name="Qian P.Y."/>
        </authorList>
    </citation>
    <scope>NUCLEOTIDE SEQUENCE</scope>
    <source>
        <strain evidence="4">R07B-5</strain>
    </source>
</reference>
<dbReference type="Pfam" id="PF09992">
    <property type="entry name" value="NAGPA"/>
    <property type="match status" value="2"/>
</dbReference>
<proteinExistence type="predicted"/>
<evidence type="ECO:0000313" key="5">
    <source>
        <dbReference type="Proteomes" id="UP001209878"/>
    </source>
</evidence>
<feature type="domain" description="EGF-like" evidence="3">
    <location>
        <begin position="480"/>
        <end position="515"/>
    </location>
</feature>
<evidence type="ECO:0000256" key="2">
    <source>
        <dbReference type="SAM" id="MobiDB-lite"/>
    </source>
</evidence>
<comment type="caution">
    <text evidence="4">The sequence shown here is derived from an EMBL/GenBank/DDBJ whole genome shotgun (WGS) entry which is preliminary data.</text>
</comment>
<dbReference type="CDD" id="cd00054">
    <property type="entry name" value="EGF_CA"/>
    <property type="match status" value="1"/>
</dbReference>
<feature type="region of interest" description="Disordered" evidence="2">
    <location>
        <begin position="849"/>
        <end position="877"/>
    </location>
</feature>
<dbReference type="EMBL" id="JAODUO010000216">
    <property type="protein sequence ID" value="KAK2185995.1"/>
    <property type="molecule type" value="Genomic_DNA"/>
</dbReference>
<dbReference type="PROSITE" id="PS00022">
    <property type="entry name" value="EGF_1"/>
    <property type="match status" value="2"/>
</dbReference>
<feature type="disulfide bond" evidence="1">
    <location>
        <begin position="505"/>
        <end position="514"/>
    </location>
</feature>
<gene>
    <name evidence="4" type="ORF">NP493_215g06021</name>
</gene>
<keyword evidence="1" id="KW-1015">Disulfide bond</keyword>
<dbReference type="SMART" id="SM00181">
    <property type="entry name" value="EGF"/>
    <property type="match status" value="3"/>
</dbReference>
<evidence type="ECO:0000256" key="1">
    <source>
        <dbReference type="PROSITE-ProRule" id="PRU00076"/>
    </source>
</evidence>
<name>A0AAD9P0R4_RIDPI</name>
<dbReference type="PANTHER" id="PTHR40446">
    <property type="entry name" value="N-ACETYLGLUCOSAMINE-1-PHOSPHODIESTER ALPHA-N-ACETYLGLUCOSAMINIDASE"/>
    <property type="match status" value="1"/>
</dbReference>
<dbReference type="PANTHER" id="PTHR40446:SF2">
    <property type="entry name" value="N-ACETYLGLUCOSAMINE-1-PHOSPHODIESTER ALPHA-N-ACETYLGLUCOSAMINIDASE"/>
    <property type="match status" value="1"/>
</dbReference>
<dbReference type="AlphaFoldDB" id="A0AAD9P0R4"/>
<dbReference type="InterPro" id="IPR018711">
    <property type="entry name" value="NAGPA"/>
</dbReference>
<feature type="compositionally biased region" description="Basic residues" evidence="2">
    <location>
        <begin position="849"/>
        <end position="865"/>
    </location>
</feature>
<dbReference type="Proteomes" id="UP001209878">
    <property type="component" value="Unassembled WGS sequence"/>
</dbReference>
<dbReference type="Gene3D" id="2.170.300.10">
    <property type="entry name" value="Tie2 ligand-binding domain superfamily"/>
    <property type="match status" value="1"/>
</dbReference>
<keyword evidence="1" id="KW-0245">EGF-like domain</keyword>
<keyword evidence="5" id="KW-1185">Reference proteome</keyword>
<dbReference type="InterPro" id="IPR000742">
    <property type="entry name" value="EGF"/>
</dbReference>